<feature type="domain" description="GIY-YIG" evidence="6">
    <location>
        <begin position="12"/>
        <end position="91"/>
    </location>
</feature>
<dbReference type="FunFam" id="3.40.1440.10:FF:000001">
    <property type="entry name" value="UvrABC system protein C"/>
    <property type="match status" value="1"/>
</dbReference>
<keyword evidence="4" id="KW-0267">Excision nuclease</keyword>
<dbReference type="PANTHER" id="PTHR30562">
    <property type="entry name" value="UVRC/OXIDOREDUCTASE"/>
    <property type="match status" value="1"/>
</dbReference>
<dbReference type="SMART" id="SM00465">
    <property type="entry name" value="GIYc"/>
    <property type="match status" value="1"/>
</dbReference>
<dbReference type="GO" id="GO:0009380">
    <property type="term" value="C:excinuclease repair complex"/>
    <property type="evidence" value="ECO:0007669"/>
    <property type="project" value="TreeGrafter"/>
</dbReference>
<proteinExistence type="predicted"/>
<evidence type="ECO:0000256" key="3">
    <source>
        <dbReference type="ARBA" id="ARBA00022769"/>
    </source>
</evidence>
<keyword evidence="2" id="KW-0227">DNA damage</keyword>
<dbReference type="InterPro" id="IPR035901">
    <property type="entry name" value="GIY-YIG_endonuc_sf"/>
</dbReference>
<feature type="non-terminal residue" evidence="7">
    <location>
        <position position="149"/>
    </location>
</feature>
<dbReference type="Pfam" id="PF01541">
    <property type="entry name" value="GIY-YIG"/>
    <property type="match status" value="1"/>
</dbReference>
<accession>A0A382XIS8</accession>
<evidence type="ECO:0000256" key="5">
    <source>
        <dbReference type="ARBA" id="ARBA00023204"/>
    </source>
</evidence>
<dbReference type="PROSITE" id="PS50164">
    <property type="entry name" value="GIY_YIG"/>
    <property type="match status" value="1"/>
</dbReference>
<keyword evidence="5" id="KW-0234">DNA repair</keyword>
<dbReference type="GO" id="GO:0006289">
    <property type="term" value="P:nucleotide-excision repair"/>
    <property type="evidence" value="ECO:0007669"/>
    <property type="project" value="InterPro"/>
</dbReference>
<evidence type="ECO:0000256" key="4">
    <source>
        <dbReference type="ARBA" id="ARBA00022881"/>
    </source>
</evidence>
<reference evidence="7" key="1">
    <citation type="submission" date="2018-05" db="EMBL/GenBank/DDBJ databases">
        <authorList>
            <person name="Lanie J.A."/>
            <person name="Ng W.-L."/>
            <person name="Kazmierczak K.M."/>
            <person name="Andrzejewski T.M."/>
            <person name="Davidsen T.M."/>
            <person name="Wayne K.J."/>
            <person name="Tettelin H."/>
            <person name="Glass J.I."/>
            <person name="Rusch D."/>
            <person name="Podicherti R."/>
            <person name="Tsui H.-C.T."/>
            <person name="Winkler M.E."/>
        </authorList>
    </citation>
    <scope>NUCLEOTIDE SEQUENCE</scope>
</reference>
<dbReference type="SUPFAM" id="SSF82771">
    <property type="entry name" value="GIY-YIG endonuclease"/>
    <property type="match status" value="1"/>
</dbReference>
<dbReference type="AlphaFoldDB" id="A0A382XIS8"/>
<dbReference type="GO" id="GO:0004518">
    <property type="term" value="F:nuclease activity"/>
    <property type="evidence" value="ECO:0007669"/>
    <property type="project" value="UniProtKB-KW"/>
</dbReference>
<dbReference type="InterPro" id="IPR050066">
    <property type="entry name" value="UvrABC_protein_C"/>
</dbReference>
<dbReference type="CDD" id="cd10434">
    <property type="entry name" value="GIY-YIG_UvrC_Cho"/>
    <property type="match status" value="1"/>
</dbReference>
<dbReference type="EMBL" id="UINC01167954">
    <property type="protein sequence ID" value="SVD70734.1"/>
    <property type="molecule type" value="Genomic_DNA"/>
</dbReference>
<protein>
    <recommendedName>
        <fullName evidence="6">GIY-YIG domain-containing protein</fullName>
    </recommendedName>
</protein>
<evidence type="ECO:0000256" key="1">
    <source>
        <dbReference type="ARBA" id="ARBA00022490"/>
    </source>
</evidence>
<dbReference type="InterPro" id="IPR047296">
    <property type="entry name" value="GIY-YIG_UvrC_Cho"/>
</dbReference>
<dbReference type="PANTHER" id="PTHR30562:SF1">
    <property type="entry name" value="UVRABC SYSTEM PROTEIN C"/>
    <property type="match status" value="1"/>
</dbReference>
<sequence length="149" mass="17729">MGLQQKLNQIPKSPGVYFFRDKKDDIIYIGKAKILHSRVRSYFNKPDGKDPKTQVMVKNITDFEWLVVRSEVEALLTEANLIKEHKPRYNVFLKDDKTFPYIRITNEPYPRVEIIRQKNLTKDDHNYFGPYTDAGYLREILRVIHKIFP</sequence>
<evidence type="ECO:0000256" key="2">
    <source>
        <dbReference type="ARBA" id="ARBA00022763"/>
    </source>
</evidence>
<dbReference type="Gene3D" id="3.40.1440.10">
    <property type="entry name" value="GIY-YIG endonuclease"/>
    <property type="match status" value="1"/>
</dbReference>
<evidence type="ECO:0000313" key="7">
    <source>
        <dbReference type="EMBL" id="SVD70734.1"/>
    </source>
</evidence>
<organism evidence="7">
    <name type="scientific">marine metagenome</name>
    <dbReference type="NCBI Taxonomy" id="408172"/>
    <lineage>
        <taxon>unclassified sequences</taxon>
        <taxon>metagenomes</taxon>
        <taxon>ecological metagenomes</taxon>
    </lineage>
</organism>
<keyword evidence="1" id="KW-0963">Cytoplasm</keyword>
<gene>
    <name evidence="7" type="ORF">METZ01_LOCUS423588</name>
</gene>
<keyword evidence="3" id="KW-0228">DNA excision</keyword>
<evidence type="ECO:0000259" key="6">
    <source>
        <dbReference type="PROSITE" id="PS50164"/>
    </source>
</evidence>
<dbReference type="InterPro" id="IPR000305">
    <property type="entry name" value="GIY-YIG_endonuc"/>
</dbReference>
<name>A0A382XIS8_9ZZZZ</name>